<protein>
    <submittedName>
        <fullName evidence="2">Uncharacterized protein</fullName>
    </submittedName>
</protein>
<dbReference type="EMBL" id="KN837353">
    <property type="protein sequence ID" value="KIJ26874.1"/>
    <property type="molecule type" value="Genomic_DNA"/>
</dbReference>
<gene>
    <name evidence="2" type="ORF">M422DRAFT_271966</name>
</gene>
<sequence>MAKRTPIIGLICNTAAVVDLLEQILRTDGDVAIKFGLGCAPPVPHLKDIHKHNTHQDTPDKEARELCLLPVQAPGSNSGHQVAIRNLQAISQNLQPSYSSKLDHWLLWDSLCLQQAVVLVGPALKGAAEDLLPFSAPLALFQMESLMASNFWIVAASLMYRSLNLLAVGGEEDRRGGMELRWRRVALPAPMDSPASTATKRLHPEPSLSPSNPPAPRPKRARHKTYNACRKPKSQQRLPPLPYPLCLPARVSCDGCGQGTQATPAATASSSTEVGCKWGRTADLRIQHGRDSIPCIVVVVTATAAAGVVVDSQDALVAPDFIHRQRCAVAVMFSPGLTAMGRSVDAVPDARPPQHRPGSPLETGSTADRS</sequence>
<name>A0A0C9TYG6_SPHS4</name>
<dbReference type="HOGENOM" id="CLU_748361_0_0_1"/>
<dbReference type="AlphaFoldDB" id="A0A0C9TYG6"/>
<feature type="compositionally biased region" description="Basic residues" evidence="1">
    <location>
        <begin position="217"/>
        <end position="234"/>
    </location>
</feature>
<feature type="region of interest" description="Disordered" evidence="1">
    <location>
        <begin position="344"/>
        <end position="370"/>
    </location>
</feature>
<dbReference type="Proteomes" id="UP000054279">
    <property type="component" value="Unassembled WGS sequence"/>
</dbReference>
<organism evidence="2 3">
    <name type="scientific">Sphaerobolus stellatus (strain SS14)</name>
    <dbReference type="NCBI Taxonomy" id="990650"/>
    <lineage>
        <taxon>Eukaryota</taxon>
        <taxon>Fungi</taxon>
        <taxon>Dikarya</taxon>
        <taxon>Basidiomycota</taxon>
        <taxon>Agaricomycotina</taxon>
        <taxon>Agaricomycetes</taxon>
        <taxon>Phallomycetidae</taxon>
        <taxon>Geastrales</taxon>
        <taxon>Sphaerobolaceae</taxon>
        <taxon>Sphaerobolus</taxon>
    </lineage>
</organism>
<feature type="region of interest" description="Disordered" evidence="1">
    <location>
        <begin position="191"/>
        <end position="236"/>
    </location>
</feature>
<reference evidence="2 3" key="1">
    <citation type="submission" date="2014-06" db="EMBL/GenBank/DDBJ databases">
        <title>Evolutionary Origins and Diversification of the Mycorrhizal Mutualists.</title>
        <authorList>
            <consortium name="DOE Joint Genome Institute"/>
            <consortium name="Mycorrhizal Genomics Consortium"/>
            <person name="Kohler A."/>
            <person name="Kuo A."/>
            <person name="Nagy L.G."/>
            <person name="Floudas D."/>
            <person name="Copeland A."/>
            <person name="Barry K.W."/>
            <person name="Cichocki N."/>
            <person name="Veneault-Fourrey C."/>
            <person name="LaButti K."/>
            <person name="Lindquist E.A."/>
            <person name="Lipzen A."/>
            <person name="Lundell T."/>
            <person name="Morin E."/>
            <person name="Murat C."/>
            <person name="Riley R."/>
            <person name="Ohm R."/>
            <person name="Sun H."/>
            <person name="Tunlid A."/>
            <person name="Henrissat B."/>
            <person name="Grigoriev I.V."/>
            <person name="Hibbett D.S."/>
            <person name="Martin F."/>
        </authorList>
    </citation>
    <scope>NUCLEOTIDE SEQUENCE [LARGE SCALE GENOMIC DNA]</scope>
    <source>
        <strain evidence="2 3">SS14</strain>
    </source>
</reference>
<evidence type="ECO:0000313" key="3">
    <source>
        <dbReference type="Proteomes" id="UP000054279"/>
    </source>
</evidence>
<keyword evidence="3" id="KW-1185">Reference proteome</keyword>
<accession>A0A0C9TYG6</accession>
<proteinExistence type="predicted"/>
<evidence type="ECO:0000256" key="1">
    <source>
        <dbReference type="SAM" id="MobiDB-lite"/>
    </source>
</evidence>
<evidence type="ECO:0000313" key="2">
    <source>
        <dbReference type="EMBL" id="KIJ26874.1"/>
    </source>
</evidence>